<keyword evidence="7" id="KW-0811">Translocation</keyword>
<evidence type="ECO:0000256" key="8">
    <source>
        <dbReference type="ARBA" id="ARBA00023136"/>
    </source>
</evidence>
<dbReference type="Gene3D" id="1.10.3370.10">
    <property type="entry name" value="SecY subunit domain"/>
    <property type="match status" value="1"/>
</dbReference>
<evidence type="ECO:0000256" key="3">
    <source>
        <dbReference type="ARBA" id="ARBA00022448"/>
    </source>
</evidence>
<dbReference type="GO" id="GO:0015031">
    <property type="term" value="P:protein transport"/>
    <property type="evidence" value="ECO:0007669"/>
    <property type="project" value="UniProtKB-KW"/>
</dbReference>
<dbReference type="PANTHER" id="PTHR10906">
    <property type="entry name" value="SECY/SEC61-ALPHA FAMILY MEMBER"/>
    <property type="match status" value="1"/>
</dbReference>
<evidence type="ECO:0000313" key="10">
    <source>
        <dbReference type="EMBL" id="SVD95963.1"/>
    </source>
</evidence>
<feature type="transmembrane region" description="Helical" evidence="9">
    <location>
        <begin position="136"/>
        <end position="155"/>
    </location>
</feature>
<dbReference type="AlphaFoldDB" id="A0A382ZKL9"/>
<keyword evidence="6 9" id="KW-1133">Transmembrane helix</keyword>
<feature type="non-terminal residue" evidence="10">
    <location>
        <position position="1"/>
    </location>
</feature>
<name>A0A382ZKL9_9ZZZZ</name>
<comment type="similarity">
    <text evidence="2">Belongs to the SecY/SEC61-alpha family.</text>
</comment>
<dbReference type="InterPro" id="IPR023201">
    <property type="entry name" value="SecY_dom_sf"/>
</dbReference>
<sequence length="256" mass="27857">GVYPYITSSIIMQLLVPVIPQLKGLSKEGDYGRQKINQITHYITVPIAMAQGYGQILLLQRAGIFTTIDLTGGPFPAIIPMIVSMAAGTIFLVWLGEQITERGIGNGISIIIFAGIVAGLPQIVQQGFISRVEPQGIIALTVISLAIVFLIVVFTEAQRKIPVQYGRTVFRGGTVRRAQGTSYIPLRINSAGMIPLIFAFAIIILPGTIASYFADPSDTGLVSRFAQSMVGIFDGTSFIYWMFLFVLVVIFALFYT</sequence>
<keyword evidence="4 9" id="KW-0812">Transmembrane</keyword>
<keyword evidence="3" id="KW-0813">Transport</keyword>
<dbReference type="EMBL" id="UINC01184651">
    <property type="protein sequence ID" value="SVD95963.1"/>
    <property type="molecule type" value="Genomic_DNA"/>
</dbReference>
<evidence type="ECO:0000256" key="5">
    <source>
        <dbReference type="ARBA" id="ARBA00022927"/>
    </source>
</evidence>
<feature type="transmembrane region" description="Helical" evidence="9">
    <location>
        <begin position="75"/>
        <end position="95"/>
    </location>
</feature>
<evidence type="ECO:0000256" key="1">
    <source>
        <dbReference type="ARBA" id="ARBA00004141"/>
    </source>
</evidence>
<gene>
    <name evidence="10" type="ORF">METZ01_LOCUS448817</name>
</gene>
<evidence type="ECO:0008006" key="11">
    <source>
        <dbReference type="Google" id="ProtNLM"/>
    </source>
</evidence>
<dbReference type="PRINTS" id="PR00303">
    <property type="entry name" value="SECYTRNLCASE"/>
</dbReference>
<keyword evidence="5" id="KW-0653">Protein transport</keyword>
<feature type="transmembrane region" description="Helical" evidence="9">
    <location>
        <begin position="193"/>
        <end position="214"/>
    </location>
</feature>
<reference evidence="10" key="1">
    <citation type="submission" date="2018-05" db="EMBL/GenBank/DDBJ databases">
        <authorList>
            <person name="Lanie J.A."/>
            <person name="Ng W.-L."/>
            <person name="Kazmierczak K.M."/>
            <person name="Andrzejewski T.M."/>
            <person name="Davidsen T.M."/>
            <person name="Wayne K.J."/>
            <person name="Tettelin H."/>
            <person name="Glass J.I."/>
            <person name="Rusch D."/>
            <person name="Podicherti R."/>
            <person name="Tsui H.-C.T."/>
            <person name="Winkler M.E."/>
        </authorList>
    </citation>
    <scope>NUCLEOTIDE SEQUENCE</scope>
</reference>
<accession>A0A382ZKL9</accession>
<feature type="transmembrane region" description="Helical" evidence="9">
    <location>
        <begin position="238"/>
        <end position="255"/>
    </location>
</feature>
<feature type="non-terminal residue" evidence="10">
    <location>
        <position position="256"/>
    </location>
</feature>
<dbReference type="PROSITE" id="PS00756">
    <property type="entry name" value="SECY_2"/>
    <property type="match status" value="1"/>
</dbReference>
<dbReference type="Pfam" id="PF00344">
    <property type="entry name" value="SecY"/>
    <property type="match status" value="1"/>
</dbReference>
<dbReference type="InterPro" id="IPR030659">
    <property type="entry name" value="SecY_CS"/>
</dbReference>
<feature type="transmembrane region" description="Helical" evidence="9">
    <location>
        <begin position="107"/>
        <end position="124"/>
    </location>
</feature>
<evidence type="ECO:0000256" key="6">
    <source>
        <dbReference type="ARBA" id="ARBA00022989"/>
    </source>
</evidence>
<evidence type="ECO:0000256" key="4">
    <source>
        <dbReference type="ARBA" id="ARBA00022692"/>
    </source>
</evidence>
<organism evidence="10">
    <name type="scientific">marine metagenome</name>
    <dbReference type="NCBI Taxonomy" id="408172"/>
    <lineage>
        <taxon>unclassified sequences</taxon>
        <taxon>metagenomes</taxon>
        <taxon>ecological metagenomes</taxon>
    </lineage>
</organism>
<dbReference type="SUPFAM" id="SSF103491">
    <property type="entry name" value="Preprotein translocase SecY subunit"/>
    <property type="match status" value="1"/>
</dbReference>
<comment type="subcellular location">
    <subcellularLocation>
        <location evidence="1">Membrane</location>
        <topology evidence="1">Multi-pass membrane protein</topology>
    </subcellularLocation>
</comment>
<protein>
    <recommendedName>
        <fullName evidence="11">Preprotein translocase subunit SecY</fullName>
    </recommendedName>
</protein>
<evidence type="ECO:0000256" key="9">
    <source>
        <dbReference type="SAM" id="Phobius"/>
    </source>
</evidence>
<dbReference type="GO" id="GO:0016020">
    <property type="term" value="C:membrane"/>
    <property type="evidence" value="ECO:0007669"/>
    <property type="project" value="UniProtKB-SubCell"/>
</dbReference>
<evidence type="ECO:0000256" key="2">
    <source>
        <dbReference type="ARBA" id="ARBA00005751"/>
    </source>
</evidence>
<keyword evidence="8 9" id="KW-0472">Membrane</keyword>
<evidence type="ECO:0000256" key="7">
    <source>
        <dbReference type="ARBA" id="ARBA00023010"/>
    </source>
</evidence>
<proteinExistence type="inferred from homology"/>
<dbReference type="InterPro" id="IPR002208">
    <property type="entry name" value="SecY/SEC61-alpha"/>
</dbReference>